<keyword evidence="3" id="KW-1185">Reference proteome</keyword>
<dbReference type="SUPFAM" id="SSF57850">
    <property type="entry name" value="RING/U-box"/>
    <property type="match status" value="1"/>
</dbReference>
<dbReference type="UniPathway" id="UPA00143"/>
<dbReference type="PANTHER" id="PTHR46573:SF1">
    <property type="entry name" value="WD REPEAT, SAM AND U-BOX DOMAIN-CONTAINING PROTEIN 1"/>
    <property type="match status" value="1"/>
</dbReference>
<reference evidence="2 3" key="1">
    <citation type="journal article" date="2017" name="Mol. Biol. Evol.">
        <title>The 4-celled Tetrabaena socialis nuclear genome reveals the essential components for genetic control of cell number at the origin of multicellularity in the volvocine lineage.</title>
        <authorList>
            <person name="Featherston J."/>
            <person name="Arakaki Y."/>
            <person name="Hanschen E.R."/>
            <person name="Ferris P.J."/>
            <person name="Michod R.E."/>
            <person name="Olson B.J.S.C."/>
            <person name="Nozaki H."/>
            <person name="Durand P.M."/>
        </authorList>
    </citation>
    <scope>NUCLEOTIDE SEQUENCE [LARGE SCALE GENOMIC DNA]</scope>
    <source>
        <strain evidence="2 3">NIES-571</strain>
    </source>
</reference>
<dbReference type="Gene3D" id="3.30.40.10">
    <property type="entry name" value="Zinc/RING finger domain, C3HC4 (zinc finger)"/>
    <property type="match status" value="1"/>
</dbReference>
<dbReference type="GO" id="GO:0016567">
    <property type="term" value="P:protein ubiquitination"/>
    <property type="evidence" value="ECO:0007669"/>
    <property type="project" value="UniProtKB-UniPathway"/>
</dbReference>
<gene>
    <name evidence="2" type="ORF">TSOC_012087</name>
</gene>
<dbReference type="PANTHER" id="PTHR46573">
    <property type="entry name" value="WD REPEAT, SAM AND U-BOX DOMAIN-CONTAINING PROTEIN 1"/>
    <property type="match status" value="1"/>
</dbReference>
<feature type="non-terminal residue" evidence="2">
    <location>
        <position position="211"/>
    </location>
</feature>
<protein>
    <submittedName>
        <fullName evidence="2">Putative E3 ubiquitin-protein ligase</fullName>
    </submittedName>
</protein>
<evidence type="ECO:0000313" key="2">
    <source>
        <dbReference type="EMBL" id="PNH01967.1"/>
    </source>
</evidence>
<dbReference type="Proteomes" id="UP000236333">
    <property type="component" value="Unassembled WGS sequence"/>
</dbReference>
<evidence type="ECO:0000259" key="1">
    <source>
        <dbReference type="PROSITE" id="PS51698"/>
    </source>
</evidence>
<dbReference type="Pfam" id="PF04564">
    <property type="entry name" value="U-box"/>
    <property type="match status" value="1"/>
</dbReference>
<dbReference type="AlphaFoldDB" id="A0A2J7ZNX3"/>
<organism evidence="2 3">
    <name type="scientific">Tetrabaena socialis</name>
    <dbReference type="NCBI Taxonomy" id="47790"/>
    <lineage>
        <taxon>Eukaryota</taxon>
        <taxon>Viridiplantae</taxon>
        <taxon>Chlorophyta</taxon>
        <taxon>core chlorophytes</taxon>
        <taxon>Chlorophyceae</taxon>
        <taxon>CS clade</taxon>
        <taxon>Chlamydomonadales</taxon>
        <taxon>Tetrabaenaceae</taxon>
        <taxon>Tetrabaena</taxon>
    </lineage>
</organism>
<dbReference type="EMBL" id="PGGS01000749">
    <property type="protein sequence ID" value="PNH01967.1"/>
    <property type="molecule type" value="Genomic_DNA"/>
</dbReference>
<feature type="domain" description="U-box" evidence="1">
    <location>
        <begin position="167"/>
        <end position="211"/>
    </location>
</feature>
<dbReference type="GO" id="GO:0004842">
    <property type="term" value="F:ubiquitin-protein transferase activity"/>
    <property type="evidence" value="ECO:0007669"/>
    <property type="project" value="InterPro"/>
</dbReference>
<dbReference type="CDD" id="cd16655">
    <property type="entry name" value="RING-Ubox_WDSUB1-like"/>
    <property type="match status" value="1"/>
</dbReference>
<comment type="caution">
    <text evidence="2">The sequence shown here is derived from an EMBL/GenBank/DDBJ whole genome shotgun (WGS) entry which is preliminary data.</text>
</comment>
<dbReference type="InterPro" id="IPR003613">
    <property type="entry name" value="Ubox_domain"/>
</dbReference>
<evidence type="ECO:0000313" key="3">
    <source>
        <dbReference type="Proteomes" id="UP000236333"/>
    </source>
</evidence>
<proteinExistence type="predicted"/>
<dbReference type="OrthoDB" id="3065869at2759"/>
<name>A0A2J7ZNX3_9CHLO</name>
<dbReference type="SMART" id="SM00504">
    <property type="entry name" value="Ubox"/>
    <property type="match status" value="1"/>
</dbReference>
<accession>A0A2J7ZNX3</accession>
<sequence length="211" mass="23070">MSRLANNLSTFQLAMGVEQHSELMQTIRTLRADLTTTPFEVMRGLGSQAAKMREDMEHLLEEARAAPRHSRSDEALLLQQHIQAAVVAGLHKAGVLESAAGASSTSREETEEIATALMLELDGLLRDNQMVKEQYLEQMVAVLALQDVRDSSGSSSGSRWPTAVAPSPPHDYCCPITLCVMCDPVTVESGHTFERQAIMRHLATSNTNPLT</sequence>
<dbReference type="InterPro" id="IPR052085">
    <property type="entry name" value="WD-SAM-U-box"/>
</dbReference>
<dbReference type="PROSITE" id="PS51698">
    <property type="entry name" value="U_BOX"/>
    <property type="match status" value="1"/>
</dbReference>
<dbReference type="InterPro" id="IPR013083">
    <property type="entry name" value="Znf_RING/FYVE/PHD"/>
</dbReference>